<dbReference type="Proteomes" id="UP000284706">
    <property type="component" value="Unassembled WGS sequence"/>
</dbReference>
<dbReference type="InParanoid" id="A0A409X2E9"/>
<reference evidence="2 3" key="1">
    <citation type="journal article" date="2018" name="Evol. Lett.">
        <title>Horizontal gene cluster transfer increased hallucinogenic mushroom diversity.</title>
        <authorList>
            <person name="Reynolds H.T."/>
            <person name="Vijayakumar V."/>
            <person name="Gluck-Thaler E."/>
            <person name="Korotkin H.B."/>
            <person name="Matheny P.B."/>
            <person name="Slot J.C."/>
        </authorList>
    </citation>
    <scope>NUCLEOTIDE SEQUENCE [LARGE SCALE GENOMIC DNA]</scope>
    <source>
        <strain evidence="2 3">SRW20</strain>
    </source>
</reference>
<feature type="non-terminal residue" evidence="2">
    <location>
        <position position="330"/>
    </location>
</feature>
<keyword evidence="3" id="KW-1185">Reference proteome</keyword>
<protein>
    <submittedName>
        <fullName evidence="2">Uncharacterized protein</fullName>
    </submittedName>
</protein>
<evidence type="ECO:0000256" key="1">
    <source>
        <dbReference type="SAM" id="MobiDB-lite"/>
    </source>
</evidence>
<organism evidence="2 3">
    <name type="scientific">Gymnopilus dilepis</name>
    <dbReference type="NCBI Taxonomy" id="231916"/>
    <lineage>
        <taxon>Eukaryota</taxon>
        <taxon>Fungi</taxon>
        <taxon>Dikarya</taxon>
        <taxon>Basidiomycota</taxon>
        <taxon>Agaricomycotina</taxon>
        <taxon>Agaricomycetes</taxon>
        <taxon>Agaricomycetidae</taxon>
        <taxon>Agaricales</taxon>
        <taxon>Agaricineae</taxon>
        <taxon>Hymenogastraceae</taxon>
        <taxon>Gymnopilus</taxon>
    </lineage>
</organism>
<feature type="region of interest" description="Disordered" evidence="1">
    <location>
        <begin position="129"/>
        <end position="233"/>
    </location>
</feature>
<sequence>MAAPATYIRTIHSSLTSASAHHSHHSSSAWASASATAQYHLNHGHHNHHPNHLHTISSPSSLASLSLASPSLGTPPPPPGLVTGGHPLPYHLQSPRAAHNQVNYNAQGLMHTPSISTHNAHMYTHHLRDLTHPHPTTSSHHRAAGAQGPSALSSNQYDGAVLPTHDSHGPAHAQGTMGAGAGAPRRNPPSPPPNTRRRSSSVRMPPSYRFDPFGDVDEPSSLALDGGAGGGAAGFASSGGGGGGVSLFGSSPSVTAGGPVASQAVAALPSEAPEAPAQVQPQATEEVDAAEQDQEQEDDIASLAPYVQPYTIQIPPAAPLEIEQYTTQPS</sequence>
<feature type="region of interest" description="Disordered" evidence="1">
    <location>
        <begin position="265"/>
        <end position="297"/>
    </location>
</feature>
<dbReference type="OrthoDB" id="2668396at2759"/>
<feature type="region of interest" description="Disordered" evidence="1">
    <location>
        <begin position="64"/>
        <end position="93"/>
    </location>
</feature>
<accession>A0A409X2E9</accession>
<feature type="compositionally biased region" description="Low complexity" evidence="1">
    <location>
        <begin position="265"/>
        <end position="284"/>
    </location>
</feature>
<proteinExistence type="predicted"/>
<gene>
    <name evidence="2" type="ORF">CVT26_008408</name>
</gene>
<evidence type="ECO:0000313" key="2">
    <source>
        <dbReference type="EMBL" id="PPQ84924.1"/>
    </source>
</evidence>
<comment type="caution">
    <text evidence="2">The sequence shown here is derived from an EMBL/GenBank/DDBJ whole genome shotgun (WGS) entry which is preliminary data.</text>
</comment>
<evidence type="ECO:0000313" key="3">
    <source>
        <dbReference type="Proteomes" id="UP000284706"/>
    </source>
</evidence>
<feature type="compositionally biased region" description="Acidic residues" evidence="1">
    <location>
        <begin position="285"/>
        <end position="297"/>
    </location>
</feature>
<dbReference type="STRING" id="231916.A0A409X2E9"/>
<dbReference type="AlphaFoldDB" id="A0A409X2E9"/>
<dbReference type="EMBL" id="NHYE01004380">
    <property type="protein sequence ID" value="PPQ84924.1"/>
    <property type="molecule type" value="Genomic_DNA"/>
</dbReference>
<name>A0A409X2E9_9AGAR</name>